<evidence type="ECO:0000313" key="1">
    <source>
        <dbReference type="EMBL" id="MFB9825219.1"/>
    </source>
</evidence>
<organism evidence="1 2">
    <name type="scientific">Halobaculum roseum</name>
    <dbReference type="NCBI Taxonomy" id="2175149"/>
    <lineage>
        <taxon>Archaea</taxon>
        <taxon>Methanobacteriati</taxon>
        <taxon>Methanobacteriota</taxon>
        <taxon>Stenosarchaea group</taxon>
        <taxon>Halobacteria</taxon>
        <taxon>Halobacteriales</taxon>
        <taxon>Haloferacaceae</taxon>
        <taxon>Halobaculum</taxon>
    </lineage>
</organism>
<dbReference type="GeneID" id="67211133"/>
<dbReference type="RefSeq" id="WP_222921066.1">
    <property type="nucleotide sequence ID" value="NZ_CP082286.1"/>
</dbReference>
<sequence length="372" mass="42810">MRERTFPTGFRHMVSSKPYHLINYEKAYAETGSAPEESSYRDHELRNRVQDKADRMDDRLLSLWEDVTSVNIHPDVSIKTDRSPRGLGELIGELVSNLLTDNTLDSHSDFLSGVIEGLDSGAPHDHVTKSTGMEARTELLERTREKTTEQLDRQVKVTEEWFDGYINKDRNTREAREYIQEVLENNDFCSSKFVVQQIQFELLDGRDNRRQEAWDATSALSETSILEVVERKSLEERAKLRRQIEEDVKNLHSKRRGQSRREVFEYVATQTDEQPIHTNDFVRAGKRLGDRSVVVTILNDLAGKTGRRERGHDKVRSANPLLERVNGDKWQTTAYGDIIADWLFEEGLGLSDTTREEEVAVAKELEDSDANE</sequence>
<dbReference type="EMBL" id="JBHMAJ010000009">
    <property type="protein sequence ID" value="MFB9825219.1"/>
    <property type="molecule type" value="Genomic_DNA"/>
</dbReference>
<dbReference type="Proteomes" id="UP001589595">
    <property type="component" value="Unassembled WGS sequence"/>
</dbReference>
<dbReference type="AlphaFoldDB" id="A0ABD5MQZ1"/>
<comment type="caution">
    <text evidence="1">The sequence shown here is derived from an EMBL/GenBank/DDBJ whole genome shotgun (WGS) entry which is preliminary data.</text>
</comment>
<proteinExistence type="predicted"/>
<name>A0ABD5MQZ1_9EURY</name>
<keyword evidence="2" id="KW-1185">Reference proteome</keyword>
<reference evidence="1" key="1">
    <citation type="submission" date="2024-09" db="EMBL/GenBank/DDBJ databases">
        <authorList>
            <person name="Sun Q."/>
        </authorList>
    </citation>
    <scope>NUCLEOTIDE SEQUENCE [LARGE SCALE GENOMIC DNA]</scope>
    <source>
        <strain evidence="1">JCM 31273</strain>
    </source>
</reference>
<protein>
    <submittedName>
        <fullName evidence="1">Uncharacterized protein</fullName>
    </submittedName>
</protein>
<evidence type="ECO:0000313" key="2">
    <source>
        <dbReference type="Proteomes" id="UP001589595"/>
    </source>
</evidence>
<gene>
    <name evidence="1" type="ORF">ACFFOL_13685</name>
</gene>
<accession>A0ABD5MQZ1</accession>